<reference evidence="4 5" key="1">
    <citation type="submission" date="2019-08" db="EMBL/GenBank/DDBJ databases">
        <title>Complete genome sequence of Terriglobus albidus strain ORNL.</title>
        <authorList>
            <person name="Podar M."/>
        </authorList>
    </citation>
    <scope>NUCLEOTIDE SEQUENCE [LARGE SCALE GENOMIC DNA]</scope>
    <source>
        <strain evidence="4 5">ORNL</strain>
    </source>
</reference>
<feature type="chain" id="PRO_5022763062" evidence="2">
    <location>
        <begin position="24"/>
        <end position="320"/>
    </location>
</feature>
<evidence type="ECO:0000256" key="2">
    <source>
        <dbReference type="SAM" id="SignalP"/>
    </source>
</evidence>
<evidence type="ECO:0000256" key="1">
    <source>
        <dbReference type="ARBA" id="ARBA00001526"/>
    </source>
</evidence>
<feature type="domain" description="Beta-lactamase class A catalytic" evidence="3">
    <location>
        <begin position="44"/>
        <end position="274"/>
    </location>
</feature>
<dbReference type="GO" id="GO:0046677">
    <property type="term" value="P:response to antibiotic"/>
    <property type="evidence" value="ECO:0007669"/>
    <property type="project" value="InterPro"/>
</dbReference>
<keyword evidence="2" id="KW-0732">Signal</keyword>
<dbReference type="KEGG" id="talb:FTW19_19135"/>
<dbReference type="OrthoDB" id="9775096at2"/>
<dbReference type="SUPFAM" id="SSF56601">
    <property type="entry name" value="beta-lactamase/transpeptidase-like"/>
    <property type="match status" value="1"/>
</dbReference>
<dbReference type="PANTHER" id="PTHR35333">
    <property type="entry name" value="BETA-LACTAMASE"/>
    <property type="match status" value="1"/>
</dbReference>
<dbReference type="RefSeq" id="WP_147649173.1">
    <property type="nucleotide sequence ID" value="NZ_CP042806.1"/>
</dbReference>
<keyword evidence="5" id="KW-1185">Reference proteome</keyword>
<dbReference type="EMBL" id="CP042806">
    <property type="protein sequence ID" value="QEE29903.1"/>
    <property type="molecule type" value="Genomic_DNA"/>
</dbReference>
<name>A0A5B9ECM8_9BACT</name>
<dbReference type="InterPro" id="IPR045155">
    <property type="entry name" value="Beta-lactam_cat"/>
</dbReference>
<dbReference type="GO" id="GO:0008800">
    <property type="term" value="F:beta-lactamase activity"/>
    <property type="evidence" value="ECO:0007669"/>
    <property type="project" value="UniProtKB-EC"/>
</dbReference>
<evidence type="ECO:0000313" key="5">
    <source>
        <dbReference type="Proteomes" id="UP000321820"/>
    </source>
</evidence>
<accession>A0A5B9ECM8</accession>
<dbReference type="Pfam" id="PF13354">
    <property type="entry name" value="Beta-lactamase2"/>
    <property type="match status" value="1"/>
</dbReference>
<dbReference type="Proteomes" id="UP000321820">
    <property type="component" value="Chromosome"/>
</dbReference>
<dbReference type="InterPro" id="IPR000871">
    <property type="entry name" value="Beta-lactam_class-A"/>
</dbReference>
<sequence length="320" mass="35120">MFHFRKFWFQTCLCLATTSLTHAQDHVPGAIRGLVAAHHGKVAVYARQLNTGKVIAVDEDVPVQTASVIKLTMLYEAMEQIRDGKAKWDEKIVLKPGDAVSGSGVLTFMDPPKELTLKDVLTLMVILSDNTATNLAIDRFGVKAVNDRIHALGVKDTHFYKKVMKPATEPMPEDQPKFGLGKTTAHEMATVMEKIGRCDLGGPSQPQDEAICQTALNMLRNQFYRNTIPRYLETLDSSEAGSAIASKTGSLNAVRNDVAIVAAKSGPIVISIFTWQNKDTSWTTDNEGEGTIARIAREIVQEWSPEGLDARQMKPGLGLK</sequence>
<evidence type="ECO:0000313" key="4">
    <source>
        <dbReference type="EMBL" id="QEE29903.1"/>
    </source>
</evidence>
<dbReference type="AlphaFoldDB" id="A0A5B9ECM8"/>
<evidence type="ECO:0000259" key="3">
    <source>
        <dbReference type="Pfam" id="PF13354"/>
    </source>
</evidence>
<organism evidence="4 5">
    <name type="scientific">Terriglobus albidus</name>
    <dbReference type="NCBI Taxonomy" id="1592106"/>
    <lineage>
        <taxon>Bacteria</taxon>
        <taxon>Pseudomonadati</taxon>
        <taxon>Acidobacteriota</taxon>
        <taxon>Terriglobia</taxon>
        <taxon>Terriglobales</taxon>
        <taxon>Acidobacteriaceae</taxon>
        <taxon>Terriglobus</taxon>
    </lineage>
</organism>
<dbReference type="InterPro" id="IPR012338">
    <property type="entry name" value="Beta-lactam/transpept-like"/>
</dbReference>
<dbReference type="GO" id="GO:0030655">
    <property type="term" value="P:beta-lactam antibiotic catabolic process"/>
    <property type="evidence" value="ECO:0007669"/>
    <property type="project" value="InterPro"/>
</dbReference>
<gene>
    <name evidence="4" type="ORF">FTW19_19135</name>
</gene>
<feature type="signal peptide" evidence="2">
    <location>
        <begin position="1"/>
        <end position="23"/>
    </location>
</feature>
<protein>
    <submittedName>
        <fullName evidence="4">Serine hydrolase</fullName>
    </submittedName>
</protein>
<dbReference type="Gene3D" id="3.40.710.10">
    <property type="entry name" value="DD-peptidase/beta-lactamase superfamily"/>
    <property type="match status" value="1"/>
</dbReference>
<comment type="catalytic activity">
    <reaction evidence="1">
        <text>a beta-lactam + H2O = a substituted beta-amino acid</text>
        <dbReference type="Rhea" id="RHEA:20401"/>
        <dbReference type="ChEBI" id="CHEBI:15377"/>
        <dbReference type="ChEBI" id="CHEBI:35627"/>
        <dbReference type="ChEBI" id="CHEBI:140347"/>
        <dbReference type="EC" id="3.5.2.6"/>
    </reaction>
</comment>
<dbReference type="PANTHER" id="PTHR35333:SF4">
    <property type="entry name" value="SLR0121 PROTEIN"/>
    <property type="match status" value="1"/>
</dbReference>
<keyword evidence="4" id="KW-0378">Hydrolase</keyword>
<proteinExistence type="predicted"/>